<protein>
    <recommendedName>
        <fullName evidence="1">Replication origin-binding protein domain-containing protein</fullName>
    </recommendedName>
</protein>
<evidence type="ECO:0000313" key="3">
    <source>
        <dbReference type="Proteomes" id="UP000615446"/>
    </source>
</evidence>
<dbReference type="InterPro" id="IPR003450">
    <property type="entry name" value="Replication_origin-bd"/>
</dbReference>
<dbReference type="Pfam" id="PF02399">
    <property type="entry name" value="Herpes_ori_bp"/>
    <property type="match status" value="1"/>
</dbReference>
<evidence type="ECO:0000313" key="2">
    <source>
        <dbReference type="EMBL" id="GES77049.1"/>
    </source>
</evidence>
<feature type="domain" description="Replication origin-binding protein" evidence="1">
    <location>
        <begin position="9"/>
        <end position="86"/>
    </location>
</feature>
<dbReference type="Proteomes" id="UP000615446">
    <property type="component" value="Unassembled WGS sequence"/>
</dbReference>
<evidence type="ECO:0000259" key="1">
    <source>
        <dbReference type="Pfam" id="PF02399"/>
    </source>
</evidence>
<comment type="caution">
    <text evidence="2">The sequence shown here is derived from an EMBL/GenBank/DDBJ whole genome shotgun (WGS) entry which is preliminary data.</text>
</comment>
<gene>
    <name evidence="2" type="ORF">RCL2_000443600</name>
</gene>
<dbReference type="EMBL" id="BLAL01000028">
    <property type="protein sequence ID" value="GES77049.1"/>
    <property type="molecule type" value="Genomic_DNA"/>
</dbReference>
<proteinExistence type="predicted"/>
<name>A0A8H3KY41_9GLOM</name>
<dbReference type="GO" id="GO:0005524">
    <property type="term" value="F:ATP binding"/>
    <property type="evidence" value="ECO:0007669"/>
    <property type="project" value="InterPro"/>
</dbReference>
<dbReference type="GO" id="GO:0006260">
    <property type="term" value="P:DNA replication"/>
    <property type="evidence" value="ECO:0007669"/>
    <property type="project" value="InterPro"/>
</dbReference>
<dbReference type="GO" id="GO:0003688">
    <property type="term" value="F:DNA replication origin binding"/>
    <property type="evidence" value="ECO:0007669"/>
    <property type="project" value="InterPro"/>
</dbReference>
<dbReference type="OrthoDB" id="2390109at2759"/>
<reference evidence="2" key="1">
    <citation type="submission" date="2019-10" db="EMBL/GenBank/DDBJ databases">
        <title>Conservation and host-specific expression of non-tandemly repeated heterogenous ribosome RNA gene in arbuscular mycorrhizal fungi.</title>
        <authorList>
            <person name="Maeda T."/>
            <person name="Kobayashi Y."/>
            <person name="Nakagawa T."/>
            <person name="Ezawa T."/>
            <person name="Yamaguchi K."/>
            <person name="Bino T."/>
            <person name="Nishimoto Y."/>
            <person name="Shigenobu S."/>
            <person name="Kawaguchi M."/>
        </authorList>
    </citation>
    <scope>NUCLEOTIDE SEQUENCE</scope>
    <source>
        <strain evidence="2">HR1</strain>
    </source>
</reference>
<dbReference type="AlphaFoldDB" id="A0A8H3KY41"/>
<sequence>MQGELSINEWDIIIVQVESLFHIKFTARPFVAILDESNAIMRQMSSGTNARESESAMRDVLRSVRHVLAMDAFANKSTLAFLKTYRVEILYDPNSGAEAMRIGCKLLKQGKRVAFVSTGAVIARALVEKASKLVKPDNSPIRARAYYGDMDGKQRQKNFSNINVAWSELDCVAYINTVEAGISFEVTGHFDIVIAITNIATPVHVEALAQMLYRIRDCSRLDEFLTVVTFIEIKHQKRLSARYFIEKLCSLIASTGASLQLIKVDESQGVIGNRKKVCNEVRVEALVIKKTDFNAVATSRNLDSEKAEVLKFDQEHSIADTMALKRFYMQNLYCKDMSIEDWNNICNRKFIENFSSSEARKYFLRLSYFRRQEHDEGNAMKGLKAEENVQWEIACNKAKENLEKSVAEDLRKSYSAKHWEVIQELFQILGFTGIDDKRTLSSDTASESFMRSCEKFIEIQNQTLLLFDFKSHAKETPDLHSAIKTINAIAGNWCGYTVESDKKKIGLKG</sequence>
<accession>A0A8H3KY41</accession>
<organism evidence="2 3">
    <name type="scientific">Rhizophagus clarus</name>
    <dbReference type="NCBI Taxonomy" id="94130"/>
    <lineage>
        <taxon>Eukaryota</taxon>
        <taxon>Fungi</taxon>
        <taxon>Fungi incertae sedis</taxon>
        <taxon>Mucoromycota</taxon>
        <taxon>Glomeromycotina</taxon>
        <taxon>Glomeromycetes</taxon>
        <taxon>Glomerales</taxon>
        <taxon>Glomeraceae</taxon>
        <taxon>Rhizophagus</taxon>
    </lineage>
</organism>